<name>Q7V833_PROMM</name>
<dbReference type="EMBL" id="BX548175">
    <property type="protein sequence ID" value="CAE20715.1"/>
    <property type="molecule type" value="Genomic_DNA"/>
</dbReference>
<comment type="similarity">
    <text evidence="6">Belongs to the PurS family.</text>
</comment>
<comment type="catalytic activity">
    <reaction evidence="6">
        <text>N(2)-formyl-N(1)-(5-phospho-beta-D-ribosyl)glycinamide + L-glutamine + ATP + H2O = 2-formamido-N(1)-(5-O-phospho-beta-D-ribosyl)acetamidine + L-glutamate + ADP + phosphate + H(+)</text>
        <dbReference type="Rhea" id="RHEA:17129"/>
        <dbReference type="ChEBI" id="CHEBI:15377"/>
        <dbReference type="ChEBI" id="CHEBI:15378"/>
        <dbReference type="ChEBI" id="CHEBI:29985"/>
        <dbReference type="ChEBI" id="CHEBI:30616"/>
        <dbReference type="ChEBI" id="CHEBI:43474"/>
        <dbReference type="ChEBI" id="CHEBI:58359"/>
        <dbReference type="ChEBI" id="CHEBI:147286"/>
        <dbReference type="ChEBI" id="CHEBI:147287"/>
        <dbReference type="ChEBI" id="CHEBI:456216"/>
        <dbReference type="EC" id="6.3.5.3"/>
    </reaction>
</comment>
<dbReference type="PANTHER" id="PTHR34696:SF1">
    <property type="entry name" value="PHOSPHORIBOSYLFORMYLGLYCINAMIDINE SYNTHASE SUBUNIT PURS"/>
    <property type="match status" value="1"/>
</dbReference>
<dbReference type="GO" id="GO:0006189">
    <property type="term" value="P:'de novo' IMP biosynthetic process"/>
    <property type="evidence" value="ECO:0007669"/>
    <property type="project" value="UniProtKB-UniRule"/>
</dbReference>
<dbReference type="PANTHER" id="PTHR34696">
    <property type="entry name" value="PHOSPHORIBOSYLFORMYLGLYCINAMIDINE SYNTHASE SUBUNIT PURS"/>
    <property type="match status" value="1"/>
</dbReference>
<dbReference type="GO" id="GO:0004642">
    <property type="term" value="F:phosphoribosylformylglycinamidine synthase activity"/>
    <property type="evidence" value="ECO:0007669"/>
    <property type="project" value="UniProtKB-UniRule"/>
</dbReference>
<dbReference type="EC" id="6.3.5.3" evidence="6"/>
<evidence type="ECO:0000313" key="7">
    <source>
        <dbReference type="EMBL" id="CAE20715.1"/>
    </source>
</evidence>
<comment type="pathway">
    <text evidence="6">Purine metabolism; IMP biosynthesis via de novo pathway; 5-amino-1-(5-phospho-D-ribosyl)imidazole from N(2)-formyl-N(1)-(5-phospho-D-ribosyl)glycinamide: step 1/2.</text>
</comment>
<evidence type="ECO:0000313" key="8">
    <source>
        <dbReference type="Proteomes" id="UP000001423"/>
    </source>
</evidence>
<keyword evidence="4 6" id="KW-0658">Purine biosynthesis</keyword>
<reference evidence="7 8" key="1">
    <citation type="journal article" date="2003" name="Nature">
        <title>Genome divergence in two Prochlorococcus ecotypes reflects oceanic niche differentiation.</title>
        <authorList>
            <person name="Rocap G."/>
            <person name="Larimer F.W."/>
            <person name="Lamerdin J.E."/>
            <person name="Malfatti S."/>
            <person name="Chain P."/>
            <person name="Ahlgren N.A."/>
            <person name="Arellano A."/>
            <person name="Coleman M."/>
            <person name="Hauser L."/>
            <person name="Hess W.R."/>
            <person name="Johnson Z.I."/>
            <person name="Land M.L."/>
            <person name="Lindell D."/>
            <person name="Post A.F."/>
            <person name="Regala W."/>
            <person name="Shah M."/>
            <person name="Shaw S.L."/>
            <person name="Steglich C."/>
            <person name="Sullivan M.B."/>
            <person name="Ting C.S."/>
            <person name="Tolonen A."/>
            <person name="Webb E.A."/>
            <person name="Zinser E.R."/>
            <person name="Chisholm S.W."/>
        </authorList>
    </citation>
    <scope>NUCLEOTIDE SEQUENCE [LARGE SCALE GENOMIC DNA]</scope>
    <source>
        <strain evidence="8">MIT 9313</strain>
    </source>
</reference>
<keyword evidence="8" id="KW-1185">Reference proteome</keyword>
<dbReference type="InterPro" id="IPR003850">
    <property type="entry name" value="PurS"/>
</dbReference>
<dbReference type="UniPathway" id="UPA00074">
    <property type="reaction ID" value="UER00128"/>
</dbReference>
<sequence>MSCEDLTIHFLQTVPRFHARVLVSLRPSVLDPAGEAARSAANRLGVEGISKLRIGKVVDLELEADNEAEARKQLELLSDRLFANPVIEDWSLELQPIPTTTA</sequence>
<evidence type="ECO:0000256" key="5">
    <source>
        <dbReference type="ARBA" id="ARBA00022840"/>
    </source>
</evidence>
<dbReference type="NCBIfam" id="NF004630">
    <property type="entry name" value="PRK05974.1"/>
    <property type="match status" value="1"/>
</dbReference>
<comment type="subunit">
    <text evidence="6">Part of the FGAM synthase complex composed of 1 PurL, 1 PurQ and 2 PurS subunits.</text>
</comment>
<dbReference type="Gene3D" id="3.30.1280.10">
    <property type="entry name" value="Phosphoribosylformylglycinamidine synthase subunit PurS"/>
    <property type="match status" value="1"/>
</dbReference>
<evidence type="ECO:0000256" key="1">
    <source>
        <dbReference type="ARBA" id="ARBA00022490"/>
    </source>
</evidence>
<evidence type="ECO:0000256" key="4">
    <source>
        <dbReference type="ARBA" id="ARBA00022755"/>
    </source>
</evidence>
<proteinExistence type="inferred from homology"/>
<evidence type="ECO:0000256" key="2">
    <source>
        <dbReference type="ARBA" id="ARBA00022598"/>
    </source>
</evidence>
<accession>Q7V833</accession>
<dbReference type="GO" id="GO:0005524">
    <property type="term" value="F:ATP binding"/>
    <property type="evidence" value="ECO:0007669"/>
    <property type="project" value="UniProtKB-UniRule"/>
</dbReference>
<keyword evidence="5 6" id="KW-0067">ATP-binding</keyword>
<protein>
    <recommendedName>
        <fullName evidence="6">Phosphoribosylformylglycinamidine synthase subunit PurS</fullName>
        <shortName evidence="6">FGAM synthase</shortName>
        <ecNumber evidence="6">6.3.5.3</ecNumber>
    </recommendedName>
    <alternativeName>
        <fullName evidence="6">Formylglycinamide ribonucleotide amidotransferase subunit III</fullName>
        <shortName evidence="6">FGAR amidotransferase III</shortName>
        <shortName evidence="6">FGAR-AT III</shortName>
    </alternativeName>
    <alternativeName>
        <fullName evidence="6">Phosphoribosylformylglycinamidine synthase subunit III</fullName>
    </alternativeName>
</protein>
<dbReference type="AlphaFoldDB" id="Q7V833"/>
<dbReference type="KEGG" id="pmt:PMT_0540"/>
<comment type="function">
    <text evidence="6">Part of the phosphoribosylformylglycinamidine synthase complex involved in the purines biosynthetic pathway. Catalyzes the ATP-dependent conversion of formylglycinamide ribonucleotide (FGAR) and glutamine to yield formylglycinamidine ribonucleotide (FGAM) and glutamate. The FGAM synthase complex is composed of three subunits. PurQ produces an ammonia molecule by converting glutamine to glutamate. PurL transfers the ammonia molecule to FGAR to form FGAM in an ATP-dependent manner. PurS interacts with PurQ and PurL and is thought to assist in the transfer of the ammonia molecule from PurQ to PurL.</text>
</comment>
<comment type="subcellular location">
    <subcellularLocation>
        <location evidence="6">Cytoplasm</location>
    </subcellularLocation>
</comment>
<gene>
    <name evidence="6" type="primary">purS</name>
    <name evidence="7" type="ordered locus">PMT_0540</name>
</gene>
<dbReference type="eggNOG" id="COG1828">
    <property type="taxonomic scope" value="Bacteria"/>
</dbReference>
<dbReference type="SUPFAM" id="SSF82697">
    <property type="entry name" value="PurS-like"/>
    <property type="match status" value="1"/>
</dbReference>
<keyword evidence="1 6" id="KW-0963">Cytoplasm</keyword>
<evidence type="ECO:0000256" key="3">
    <source>
        <dbReference type="ARBA" id="ARBA00022741"/>
    </source>
</evidence>
<keyword evidence="2 6" id="KW-0436">Ligase</keyword>
<dbReference type="Proteomes" id="UP000001423">
    <property type="component" value="Chromosome"/>
</dbReference>
<keyword evidence="3 6" id="KW-0547">Nucleotide-binding</keyword>
<evidence type="ECO:0000256" key="6">
    <source>
        <dbReference type="HAMAP-Rule" id="MF_01926"/>
    </source>
</evidence>
<dbReference type="HOGENOM" id="CLU_164833_0_0_3"/>
<dbReference type="Pfam" id="PF02700">
    <property type="entry name" value="PurS"/>
    <property type="match status" value="1"/>
</dbReference>
<dbReference type="NCBIfam" id="TIGR00302">
    <property type="entry name" value="phosphoribosylformylglycinamidine synthase subunit PurS"/>
    <property type="match status" value="1"/>
</dbReference>
<organism evidence="7 8">
    <name type="scientific">Prochlorococcus marinus (strain MIT 9313)</name>
    <dbReference type="NCBI Taxonomy" id="74547"/>
    <lineage>
        <taxon>Bacteria</taxon>
        <taxon>Bacillati</taxon>
        <taxon>Cyanobacteriota</taxon>
        <taxon>Cyanophyceae</taxon>
        <taxon>Synechococcales</taxon>
        <taxon>Prochlorococcaceae</taxon>
        <taxon>Prochlorococcus</taxon>
    </lineage>
</organism>
<dbReference type="HAMAP" id="MF_01926">
    <property type="entry name" value="PurS"/>
    <property type="match status" value="1"/>
</dbReference>
<dbReference type="InterPro" id="IPR036604">
    <property type="entry name" value="PurS-like_sf"/>
</dbReference>
<dbReference type="GO" id="GO:0005737">
    <property type="term" value="C:cytoplasm"/>
    <property type="evidence" value="ECO:0007669"/>
    <property type="project" value="UniProtKB-SubCell"/>
</dbReference>